<dbReference type="PROSITE" id="PS50020">
    <property type="entry name" value="WW_DOMAIN_2"/>
    <property type="match status" value="3"/>
</dbReference>
<name>A0A8C5M7P8_9ANUR</name>
<feature type="compositionally biased region" description="Pro residues" evidence="16">
    <location>
        <begin position="29"/>
        <end position="119"/>
    </location>
</feature>
<accession>A0A8C5M7P8</accession>
<dbReference type="InterPro" id="IPR002713">
    <property type="entry name" value="FF_domain"/>
</dbReference>
<dbReference type="FunFam" id="1.10.10.440:FF:000004">
    <property type="entry name" value="Transcription elongation regulator 1 like"/>
    <property type="match status" value="1"/>
</dbReference>
<feature type="coiled-coil region" evidence="15">
    <location>
        <begin position="707"/>
        <end position="734"/>
    </location>
</feature>
<keyword evidence="9 15" id="KW-0175">Coiled coil</keyword>
<evidence type="ECO:0000256" key="16">
    <source>
        <dbReference type="SAM" id="MobiDB-lite"/>
    </source>
</evidence>
<evidence type="ECO:0000256" key="8">
    <source>
        <dbReference type="ARBA" id="ARBA00023015"/>
    </source>
</evidence>
<evidence type="ECO:0000256" key="1">
    <source>
        <dbReference type="ARBA" id="ARBA00004123"/>
    </source>
</evidence>
<feature type="compositionally biased region" description="Low complexity" evidence="16">
    <location>
        <begin position="203"/>
        <end position="215"/>
    </location>
</feature>
<dbReference type="PANTHER" id="PTHR15377:SF7">
    <property type="entry name" value="TRANSCRIPTION ELONGATION REGULATOR 1"/>
    <property type="match status" value="1"/>
</dbReference>
<dbReference type="SUPFAM" id="SSF51045">
    <property type="entry name" value="WW domain"/>
    <property type="match status" value="3"/>
</dbReference>
<evidence type="ECO:0000256" key="10">
    <source>
        <dbReference type="ARBA" id="ARBA00023163"/>
    </source>
</evidence>
<evidence type="ECO:0000256" key="11">
    <source>
        <dbReference type="ARBA" id="ARBA00023242"/>
    </source>
</evidence>
<feature type="domain" description="FF" evidence="18">
    <location>
        <begin position="892"/>
        <end position="948"/>
    </location>
</feature>
<evidence type="ECO:0000256" key="2">
    <source>
        <dbReference type="ARBA" id="ARBA00022481"/>
    </source>
</evidence>
<feature type="region of interest" description="Disordered" evidence="16">
    <location>
        <begin position="232"/>
        <end position="265"/>
    </location>
</feature>
<dbReference type="FunFam" id="1.10.10.440:FF:000005">
    <property type="entry name" value="Transcription elongation regulator 1 (CA150)"/>
    <property type="match status" value="1"/>
</dbReference>
<dbReference type="FunFam" id="2.20.70.10:FF:000118">
    <property type="entry name" value="Transcription elongation regulator 1"/>
    <property type="match status" value="1"/>
</dbReference>
<dbReference type="OrthoDB" id="63972at2759"/>
<protein>
    <recommendedName>
        <fullName evidence="12">Transcription elongation regulator 1</fullName>
    </recommendedName>
    <alternativeName>
        <fullName evidence="14">TATA box-binding protein-associated factor 2S</fullName>
    </alternativeName>
    <alternativeName>
        <fullName evidence="13">Transcription factor CA150</fullName>
    </alternativeName>
</protein>
<evidence type="ECO:0000256" key="7">
    <source>
        <dbReference type="ARBA" id="ARBA00022843"/>
    </source>
</evidence>
<organism evidence="19 20">
    <name type="scientific">Leptobrachium leishanense</name>
    <name type="common">Leishan spiny toad</name>
    <dbReference type="NCBI Taxonomy" id="445787"/>
    <lineage>
        <taxon>Eukaryota</taxon>
        <taxon>Metazoa</taxon>
        <taxon>Chordata</taxon>
        <taxon>Craniata</taxon>
        <taxon>Vertebrata</taxon>
        <taxon>Euteleostomi</taxon>
        <taxon>Amphibia</taxon>
        <taxon>Batrachia</taxon>
        <taxon>Anura</taxon>
        <taxon>Pelobatoidea</taxon>
        <taxon>Megophryidae</taxon>
        <taxon>Leptobrachium</taxon>
    </lineage>
</organism>
<evidence type="ECO:0000256" key="9">
    <source>
        <dbReference type="ARBA" id="ARBA00023054"/>
    </source>
</evidence>
<evidence type="ECO:0000256" key="3">
    <source>
        <dbReference type="ARBA" id="ARBA00022491"/>
    </source>
</evidence>
<dbReference type="GeneTree" id="ENSGT00940000157770"/>
<feature type="domain" description="FF" evidence="18">
    <location>
        <begin position="655"/>
        <end position="708"/>
    </location>
</feature>
<dbReference type="InterPro" id="IPR036517">
    <property type="entry name" value="FF_domain_sf"/>
</dbReference>
<dbReference type="SUPFAM" id="SSF81698">
    <property type="entry name" value="FF domain"/>
    <property type="match status" value="5"/>
</dbReference>
<dbReference type="FunFam" id="1.10.10.440:FF:000001">
    <property type="entry name" value="Transcription elongation regulator 1 like"/>
    <property type="match status" value="1"/>
</dbReference>
<evidence type="ECO:0000256" key="15">
    <source>
        <dbReference type="SAM" id="Coils"/>
    </source>
</evidence>
<feature type="region of interest" description="Disordered" evidence="16">
    <location>
        <begin position="606"/>
        <end position="643"/>
    </location>
</feature>
<dbReference type="FunFam" id="2.20.70.10:FF:000015">
    <property type="entry name" value="Transcription elongation regulator 1 (CA150)"/>
    <property type="match status" value="1"/>
</dbReference>
<keyword evidence="7" id="KW-0832">Ubl conjugation</keyword>
<evidence type="ECO:0000256" key="4">
    <source>
        <dbReference type="ARBA" id="ARBA00022499"/>
    </source>
</evidence>
<dbReference type="GO" id="GO:0070063">
    <property type="term" value="F:RNA polymerase binding"/>
    <property type="evidence" value="ECO:0007669"/>
    <property type="project" value="InterPro"/>
</dbReference>
<evidence type="ECO:0000256" key="14">
    <source>
        <dbReference type="ARBA" id="ARBA00078981"/>
    </source>
</evidence>
<comment type="subcellular location">
    <subcellularLocation>
        <location evidence="1">Nucleus</location>
    </subcellularLocation>
</comment>
<dbReference type="InterPro" id="IPR001202">
    <property type="entry name" value="WW_dom"/>
</dbReference>
<evidence type="ECO:0000313" key="20">
    <source>
        <dbReference type="Proteomes" id="UP000694569"/>
    </source>
</evidence>
<evidence type="ECO:0000256" key="12">
    <source>
        <dbReference type="ARBA" id="ARBA00072019"/>
    </source>
</evidence>
<dbReference type="Pfam" id="PF00397">
    <property type="entry name" value="WW"/>
    <property type="match status" value="2"/>
</dbReference>
<proteinExistence type="predicted"/>
<dbReference type="Proteomes" id="UP000694569">
    <property type="component" value="Unplaced"/>
</dbReference>
<dbReference type="CDD" id="cd00201">
    <property type="entry name" value="WW"/>
    <property type="match status" value="3"/>
</dbReference>
<feature type="domain" description="WW" evidence="17">
    <location>
        <begin position="550"/>
        <end position="579"/>
    </location>
</feature>
<dbReference type="FunFam" id="2.20.70.10:FF:000010">
    <property type="entry name" value="Transcription elongation regulator 1 (CA150)"/>
    <property type="match status" value="1"/>
</dbReference>
<sequence>MAERGESETERYNSEIRMAQQQVLRFRGPTPPPTAVMRGPPPLLRPPPPFGLMRGPPPPPRPPFGRPPFDPNMPPIPPPSGIPPPLAPPHLQRPPFMPPHLGSMPPPGMIFPPGMPPVSSPGATQNPSQSPAPSQAPTLPPNEEIWVENKTPDGKVYYYNARTRESAWSKPDGVKVIQQSELTPLMAAQAQAQVQAAQAAQAQAQAHGQNQGPAQSQTHGPLQGHVQIQAQNQAGHGQTVTGASPTTSSPALLASTSTSSVSQSSLANTTTSNSISQLVSSSTAPEQSHSVSVAATTTIVTVATSVPVVSSVQTLSQHLSQTLHAAVPHAVPQPTAAIPAFPPVMVPPFRVPLPGMPIPLPGVAMMQIVSCPYVKTVATTKTGVLPGMAPPLVPMIHPQVALAASPATLAGATILSEWSEYKTADGKMYYYNNRTLESTWDKPQELKEKGVGQYELHIPDRMGPAKMGYIYVVADIQQTAQLEKDVEKLKEPAKPEPVAEDPQPMETGEESPKGEPPKEIKEEPKEEEMTEEEKAAQKARPVATTPIPGTPWCVVWTGDERVFFYNPTTRLSMWDRPEDLIGRADVDKIIQEPPHKRGLEDAKKFFKEDHESPDDANDDEPIKAKKRKKDDPETEKETAMEAEIKAARERAIVPLDSRMKQFRDMLLERGVSAFSTWEKELHKTVFDPRYLLLNPKERKQVFDQYVKTRAEEERREKKNKIMQAKEDFKKMMEEGKISARNTFSEFAAKHAKDARFKAIEKMKDRELLFNEYMVAARKKEKEDSKNKGDKARMDFYDLLAGLHLDGQSRWSKVKDKIENDSRYKAVESSSTREELFKQYIEKIIKNLDSEKEKELERQARIEASLREREREVQKARSEQTKEIDREREQHKREEAIQNFKALLSDMVRSSDVSWSDTRRTLRKDHRWESGSLLEREEKEKLFNEHIDALTKKKREHFRQLLDETYTITLTSTWKEIKKLIKEDPRYMKFSSSDRKRQREFEEYLRDKHITAKADFRTLLKETKFITYRSKKLVQESDQHLKDVEKILQNDKRYLVLDCIPDERRKLIVSYVDDLDRRGPPPPPTASEPARRSTK</sequence>
<reference evidence="19" key="1">
    <citation type="submission" date="2025-08" db="UniProtKB">
        <authorList>
            <consortium name="Ensembl"/>
        </authorList>
    </citation>
    <scope>IDENTIFICATION</scope>
</reference>
<feature type="domain" description="FF" evidence="18">
    <location>
        <begin position="787"/>
        <end position="842"/>
    </location>
</feature>
<evidence type="ECO:0000313" key="19">
    <source>
        <dbReference type="Ensembl" id="ENSLLEP00000007969.1"/>
    </source>
</evidence>
<keyword evidence="4" id="KW-1017">Isopeptide bond</keyword>
<feature type="compositionally biased region" description="Low complexity" evidence="16">
    <location>
        <begin position="123"/>
        <end position="137"/>
    </location>
</feature>
<dbReference type="PANTHER" id="PTHR15377">
    <property type="entry name" value="TRANSCRIPTION ELONGATION REGULATOR 1"/>
    <property type="match status" value="1"/>
</dbReference>
<feature type="region of interest" description="Disordered" evidence="16">
    <location>
        <begin position="203"/>
        <end position="222"/>
    </location>
</feature>
<dbReference type="PROSITE" id="PS51676">
    <property type="entry name" value="FF"/>
    <property type="match status" value="6"/>
</dbReference>
<evidence type="ECO:0000256" key="5">
    <source>
        <dbReference type="ARBA" id="ARBA00022553"/>
    </source>
</evidence>
<feature type="region of interest" description="Disordered" evidence="16">
    <location>
        <begin position="487"/>
        <end position="549"/>
    </location>
</feature>
<dbReference type="Pfam" id="PF01846">
    <property type="entry name" value="FF"/>
    <property type="match status" value="6"/>
</dbReference>
<dbReference type="InterPro" id="IPR045148">
    <property type="entry name" value="TCRG1-like"/>
</dbReference>
<keyword evidence="3" id="KW-0678">Repressor</keyword>
<reference evidence="19" key="2">
    <citation type="submission" date="2025-09" db="UniProtKB">
        <authorList>
            <consortium name="Ensembl"/>
        </authorList>
    </citation>
    <scope>IDENTIFICATION</scope>
</reference>
<dbReference type="FunFam" id="1.10.10.440:FF:000006">
    <property type="entry name" value="Transcription elongation regulator 1 (CA150)"/>
    <property type="match status" value="1"/>
</dbReference>
<dbReference type="GO" id="GO:0003712">
    <property type="term" value="F:transcription coregulator activity"/>
    <property type="evidence" value="ECO:0007669"/>
    <property type="project" value="TreeGrafter"/>
</dbReference>
<dbReference type="Gene3D" id="2.20.70.10">
    <property type="match status" value="3"/>
</dbReference>
<keyword evidence="10" id="KW-0804">Transcription</keyword>
<dbReference type="SMART" id="SM00441">
    <property type="entry name" value="FF"/>
    <property type="match status" value="6"/>
</dbReference>
<dbReference type="SMART" id="SM00456">
    <property type="entry name" value="WW"/>
    <property type="match status" value="3"/>
</dbReference>
<evidence type="ECO:0000259" key="18">
    <source>
        <dbReference type="PROSITE" id="PS51676"/>
    </source>
</evidence>
<keyword evidence="11" id="KW-0539">Nucleus</keyword>
<gene>
    <name evidence="19" type="primary">TCERG1</name>
</gene>
<keyword evidence="20" id="KW-1185">Reference proteome</keyword>
<feature type="compositionally biased region" description="Basic and acidic residues" evidence="16">
    <location>
        <begin position="629"/>
        <end position="643"/>
    </location>
</feature>
<feature type="domain" description="WW" evidence="17">
    <location>
        <begin position="412"/>
        <end position="445"/>
    </location>
</feature>
<feature type="domain" description="FF" evidence="18">
    <location>
        <begin position="721"/>
        <end position="775"/>
    </location>
</feature>
<feature type="domain" description="FF" evidence="18">
    <location>
        <begin position="950"/>
        <end position="1006"/>
    </location>
</feature>
<dbReference type="Ensembl" id="ENSLLET00000008290.1">
    <property type="protein sequence ID" value="ENSLLEP00000007969.1"/>
    <property type="gene ID" value="ENSLLEG00000005054.1"/>
</dbReference>
<dbReference type="FunFam" id="1.10.10.440:FF:000010">
    <property type="entry name" value="Transcription elongation regulator 1 (CA150)"/>
    <property type="match status" value="1"/>
</dbReference>
<feature type="region of interest" description="Disordered" evidence="16">
    <location>
        <begin position="24"/>
        <end position="148"/>
    </location>
</feature>
<feature type="region of interest" description="Disordered" evidence="16">
    <location>
        <begin position="1073"/>
        <end position="1094"/>
    </location>
</feature>
<dbReference type="Gene3D" id="1.10.10.440">
    <property type="entry name" value="FF domain"/>
    <property type="match status" value="6"/>
</dbReference>
<dbReference type="PROSITE" id="PS01159">
    <property type="entry name" value="WW_DOMAIN_1"/>
    <property type="match status" value="1"/>
</dbReference>
<feature type="compositionally biased region" description="Low complexity" evidence="16">
    <location>
        <begin position="243"/>
        <end position="265"/>
    </location>
</feature>
<keyword evidence="5" id="KW-0597">Phosphoprotein</keyword>
<dbReference type="InterPro" id="IPR057565">
    <property type="entry name" value="WW_TCRG1_3rd"/>
</dbReference>
<feature type="compositionally biased region" description="Polar residues" evidence="16">
    <location>
        <begin position="232"/>
        <end position="242"/>
    </location>
</feature>
<keyword evidence="8" id="KW-0805">Transcription regulation</keyword>
<evidence type="ECO:0000256" key="13">
    <source>
        <dbReference type="ARBA" id="ARBA00075955"/>
    </source>
</evidence>
<evidence type="ECO:0000256" key="6">
    <source>
        <dbReference type="ARBA" id="ARBA00022737"/>
    </source>
</evidence>
<keyword evidence="6" id="KW-0677">Repeat</keyword>
<feature type="domain" description="WW" evidence="17">
    <location>
        <begin position="140"/>
        <end position="173"/>
    </location>
</feature>
<feature type="region of interest" description="Disordered" evidence="16">
    <location>
        <begin position="867"/>
        <end position="891"/>
    </location>
</feature>
<dbReference type="Pfam" id="PF23517">
    <property type="entry name" value="WW_TCERG1"/>
    <property type="match status" value="1"/>
</dbReference>
<evidence type="ECO:0000259" key="17">
    <source>
        <dbReference type="PROSITE" id="PS50020"/>
    </source>
</evidence>
<dbReference type="FunFam" id="1.10.10.440:FF:000008">
    <property type="entry name" value="Transcription elongation regulator 1 (CA150)"/>
    <property type="match status" value="1"/>
</dbReference>
<feature type="domain" description="FF" evidence="18">
    <location>
        <begin position="1007"/>
        <end position="1073"/>
    </location>
</feature>
<keyword evidence="2" id="KW-0488">Methylation</keyword>
<dbReference type="AlphaFoldDB" id="A0A8C5M7P8"/>
<dbReference type="InterPro" id="IPR036020">
    <property type="entry name" value="WW_dom_sf"/>
</dbReference>
<feature type="compositionally biased region" description="Basic and acidic residues" evidence="16">
    <location>
        <begin position="510"/>
        <end position="524"/>
    </location>
</feature>
<dbReference type="GO" id="GO:0005634">
    <property type="term" value="C:nucleus"/>
    <property type="evidence" value="ECO:0007669"/>
    <property type="project" value="UniProtKB-SubCell"/>
</dbReference>